<feature type="transmembrane region" description="Helical" evidence="1">
    <location>
        <begin position="43"/>
        <end position="64"/>
    </location>
</feature>
<evidence type="ECO:0000256" key="1">
    <source>
        <dbReference type="SAM" id="Phobius"/>
    </source>
</evidence>
<sequence length="66" mass="7442">MAADVGPSSSLTMLLRSSLSLTLFPFSSSLLPSFPSSFHSFSLSLFLCTWSLFRFWLVLLLMIYDK</sequence>
<evidence type="ECO:0000313" key="2">
    <source>
        <dbReference type="EMBL" id="MBX41406.1"/>
    </source>
</evidence>
<dbReference type="EMBL" id="GGEC01060922">
    <property type="protein sequence ID" value="MBX41406.1"/>
    <property type="molecule type" value="Transcribed_RNA"/>
</dbReference>
<proteinExistence type="predicted"/>
<reference evidence="2" key="1">
    <citation type="submission" date="2018-02" db="EMBL/GenBank/DDBJ databases">
        <title>Rhizophora mucronata_Transcriptome.</title>
        <authorList>
            <person name="Meera S.P."/>
            <person name="Sreeshan A."/>
            <person name="Augustine A."/>
        </authorList>
    </citation>
    <scope>NUCLEOTIDE SEQUENCE</scope>
    <source>
        <tissue evidence="2">Leaf</tissue>
    </source>
</reference>
<keyword evidence="1" id="KW-1133">Transmembrane helix</keyword>
<keyword evidence="1" id="KW-0812">Transmembrane</keyword>
<organism evidence="2">
    <name type="scientific">Rhizophora mucronata</name>
    <name type="common">Asiatic mangrove</name>
    <dbReference type="NCBI Taxonomy" id="61149"/>
    <lineage>
        <taxon>Eukaryota</taxon>
        <taxon>Viridiplantae</taxon>
        <taxon>Streptophyta</taxon>
        <taxon>Embryophyta</taxon>
        <taxon>Tracheophyta</taxon>
        <taxon>Spermatophyta</taxon>
        <taxon>Magnoliopsida</taxon>
        <taxon>eudicotyledons</taxon>
        <taxon>Gunneridae</taxon>
        <taxon>Pentapetalae</taxon>
        <taxon>rosids</taxon>
        <taxon>fabids</taxon>
        <taxon>Malpighiales</taxon>
        <taxon>Rhizophoraceae</taxon>
        <taxon>Rhizophora</taxon>
    </lineage>
</organism>
<dbReference type="AlphaFoldDB" id="A0A2P2NFY3"/>
<accession>A0A2P2NFY3</accession>
<protein>
    <submittedName>
        <fullName evidence="2">Uncharacterized protein</fullName>
    </submittedName>
</protein>
<keyword evidence="1" id="KW-0472">Membrane</keyword>
<name>A0A2P2NFY3_RHIMU</name>